<comment type="caution">
    <text evidence="1">The sequence shown here is derived from an EMBL/GenBank/DDBJ whole genome shotgun (WGS) entry which is preliminary data.</text>
</comment>
<reference evidence="2" key="1">
    <citation type="journal article" date="2022" name="Mol. Ecol. Resour.">
        <title>The genomes of chicory, endive, great burdock and yacon provide insights into Asteraceae palaeo-polyploidization history and plant inulin production.</title>
        <authorList>
            <person name="Fan W."/>
            <person name="Wang S."/>
            <person name="Wang H."/>
            <person name="Wang A."/>
            <person name="Jiang F."/>
            <person name="Liu H."/>
            <person name="Zhao H."/>
            <person name="Xu D."/>
            <person name="Zhang Y."/>
        </authorList>
    </citation>
    <scope>NUCLEOTIDE SEQUENCE [LARGE SCALE GENOMIC DNA]</scope>
    <source>
        <strain evidence="2">cv. Yunnan</strain>
    </source>
</reference>
<gene>
    <name evidence="1" type="ORF">L1987_14835</name>
</gene>
<proteinExistence type="predicted"/>
<reference evidence="1 2" key="2">
    <citation type="journal article" date="2022" name="Mol. Ecol. Resour.">
        <title>The genomes of chicory, endive, great burdock and yacon provide insights into Asteraceae paleo-polyploidization history and plant inulin production.</title>
        <authorList>
            <person name="Fan W."/>
            <person name="Wang S."/>
            <person name="Wang H."/>
            <person name="Wang A."/>
            <person name="Jiang F."/>
            <person name="Liu H."/>
            <person name="Zhao H."/>
            <person name="Xu D."/>
            <person name="Zhang Y."/>
        </authorList>
    </citation>
    <scope>NUCLEOTIDE SEQUENCE [LARGE SCALE GENOMIC DNA]</scope>
    <source>
        <strain evidence="2">cv. Yunnan</strain>
        <tissue evidence="1">Leaves</tissue>
    </source>
</reference>
<keyword evidence="2" id="KW-1185">Reference proteome</keyword>
<dbReference type="Proteomes" id="UP001056120">
    <property type="component" value="Linkage Group LG05"/>
</dbReference>
<organism evidence="1 2">
    <name type="scientific">Smallanthus sonchifolius</name>
    <dbReference type="NCBI Taxonomy" id="185202"/>
    <lineage>
        <taxon>Eukaryota</taxon>
        <taxon>Viridiplantae</taxon>
        <taxon>Streptophyta</taxon>
        <taxon>Embryophyta</taxon>
        <taxon>Tracheophyta</taxon>
        <taxon>Spermatophyta</taxon>
        <taxon>Magnoliopsida</taxon>
        <taxon>eudicotyledons</taxon>
        <taxon>Gunneridae</taxon>
        <taxon>Pentapetalae</taxon>
        <taxon>asterids</taxon>
        <taxon>campanulids</taxon>
        <taxon>Asterales</taxon>
        <taxon>Asteraceae</taxon>
        <taxon>Asteroideae</taxon>
        <taxon>Heliantheae alliance</taxon>
        <taxon>Millerieae</taxon>
        <taxon>Smallanthus</taxon>
    </lineage>
</organism>
<protein>
    <submittedName>
        <fullName evidence="1">Uncharacterized protein</fullName>
    </submittedName>
</protein>
<evidence type="ECO:0000313" key="2">
    <source>
        <dbReference type="Proteomes" id="UP001056120"/>
    </source>
</evidence>
<accession>A0ACB9J4X7</accession>
<sequence length="104" mass="11972">MVYYTSCYIAGWNSFWIVDLRVDGSGFWGRKDGIQWLWRTWDMATYEEWMAAASEDLAPAFGLFLKLERESEKSRERIESKLGIGLGLAKKRKRKATPTSKGGI</sequence>
<dbReference type="EMBL" id="CM042022">
    <property type="protein sequence ID" value="KAI3815177.1"/>
    <property type="molecule type" value="Genomic_DNA"/>
</dbReference>
<evidence type="ECO:0000313" key="1">
    <source>
        <dbReference type="EMBL" id="KAI3815177.1"/>
    </source>
</evidence>
<name>A0ACB9J4X7_9ASTR</name>